<protein>
    <submittedName>
        <fullName evidence="17">Integrin alpha-PS1</fullName>
    </submittedName>
</protein>
<dbReference type="InterPro" id="IPR013519">
    <property type="entry name" value="Int_alpha_beta-p"/>
</dbReference>
<evidence type="ECO:0000256" key="11">
    <source>
        <dbReference type="ARBA" id="ARBA00023180"/>
    </source>
</evidence>
<comment type="caution">
    <text evidence="17">The sequence shown here is derived from an EMBL/GenBank/DDBJ whole genome shotgun (WGS) entry which is preliminary data.</text>
</comment>
<dbReference type="AlphaFoldDB" id="A0A226E8Y5"/>
<keyword evidence="4" id="KW-0732">Signal</keyword>
<dbReference type="SUPFAM" id="SSF69318">
    <property type="entry name" value="Integrin alpha N-terminal domain"/>
    <property type="match status" value="1"/>
</dbReference>
<dbReference type="EMBL" id="LNIX01000006">
    <property type="protein sequence ID" value="OXA53096.1"/>
    <property type="molecule type" value="Genomic_DNA"/>
</dbReference>
<evidence type="ECO:0000313" key="17">
    <source>
        <dbReference type="EMBL" id="OXA53096.1"/>
    </source>
</evidence>
<keyword evidence="8 13" id="KW-0401">Integrin</keyword>
<dbReference type="GO" id="GO:0008305">
    <property type="term" value="C:integrin complex"/>
    <property type="evidence" value="ECO:0007669"/>
    <property type="project" value="InterPro"/>
</dbReference>
<proteinExistence type="inferred from homology"/>
<dbReference type="STRING" id="158441.A0A226E8Y5"/>
<dbReference type="GO" id="GO:0009897">
    <property type="term" value="C:external side of plasma membrane"/>
    <property type="evidence" value="ECO:0007669"/>
    <property type="project" value="TreeGrafter"/>
</dbReference>
<keyword evidence="10 13" id="KW-0675">Receptor</keyword>
<keyword evidence="18" id="KW-1185">Reference proteome</keyword>
<evidence type="ECO:0000256" key="12">
    <source>
        <dbReference type="PROSITE-ProRule" id="PRU00803"/>
    </source>
</evidence>
<dbReference type="GO" id="GO:0007229">
    <property type="term" value="P:integrin-mediated signaling pathway"/>
    <property type="evidence" value="ECO:0007669"/>
    <property type="project" value="UniProtKB-KW"/>
</dbReference>
<comment type="similarity">
    <text evidence="2 13">Belongs to the integrin alpha chain family.</text>
</comment>
<evidence type="ECO:0000256" key="13">
    <source>
        <dbReference type="RuleBase" id="RU003762"/>
    </source>
</evidence>
<dbReference type="InterPro" id="IPR013649">
    <property type="entry name" value="Integrin_alpha_Ig-like_1"/>
</dbReference>
<dbReference type="Gene3D" id="2.60.40.1510">
    <property type="entry name" value="ntegrin, alpha v. Chain A, domain 3"/>
    <property type="match status" value="1"/>
</dbReference>
<dbReference type="InterPro" id="IPR018184">
    <property type="entry name" value="Integrin_alpha_C_CS"/>
</dbReference>
<dbReference type="GO" id="GO:0048513">
    <property type="term" value="P:animal organ development"/>
    <property type="evidence" value="ECO:0007669"/>
    <property type="project" value="UniProtKB-ARBA"/>
</dbReference>
<dbReference type="GO" id="GO:0005178">
    <property type="term" value="F:integrin binding"/>
    <property type="evidence" value="ECO:0007669"/>
    <property type="project" value="TreeGrafter"/>
</dbReference>
<evidence type="ECO:0000256" key="8">
    <source>
        <dbReference type="ARBA" id="ARBA00023037"/>
    </source>
</evidence>
<evidence type="ECO:0000256" key="7">
    <source>
        <dbReference type="ARBA" id="ARBA00022989"/>
    </source>
</evidence>
<dbReference type="PANTHER" id="PTHR23220">
    <property type="entry name" value="INTEGRIN ALPHA"/>
    <property type="match status" value="1"/>
</dbReference>
<dbReference type="InterPro" id="IPR013517">
    <property type="entry name" value="FG-GAP"/>
</dbReference>
<dbReference type="GO" id="GO:0007160">
    <property type="term" value="P:cell-matrix adhesion"/>
    <property type="evidence" value="ECO:0007669"/>
    <property type="project" value="TreeGrafter"/>
</dbReference>
<keyword evidence="5" id="KW-0677">Repeat</keyword>
<dbReference type="InterPro" id="IPR048285">
    <property type="entry name" value="Integrin_alpha_Ig-like_2"/>
</dbReference>
<organism evidence="17 18">
    <name type="scientific">Folsomia candida</name>
    <name type="common">Springtail</name>
    <dbReference type="NCBI Taxonomy" id="158441"/>
    <lineage>
        <taxon>Eukaryota</taxon>
        <taxon>Metazoa</taxon>
        <taxon>Ecdysozoa</taxon>
        <taxon>Arthropoda</taxon>
        <taxon>Hexapoda</taxon>
        <taxon>Collembola</taxon>
        <taxon>Entomobryomorpha</taxon>
        <taxon>Isotomoidea</taxon>
        <taxon>Isotomidae</taxon>
        <taxon>Proisotominae</taxon>
        <taxon>Folsomia</taxon>
    </lineage>
</organism>
<dbReference type="OrthoDB" id="5317514at2759"/>
<dbReference type="Pfam" id="PF08441">
    <property type="entry name" value="Integrin_A_Ig_1"/>
    <property type="match status" value="1"/>
</dbReference>
<evidence type="ECO:0000256" key="4">
    <source>
        <dbReference type="ARBA" id="ARBA00022729"/>
    </source>
</evidence>
<dbReference type="Gene3D" id="2.130.10.130">
    <property type="entry name" value="Integrin alpha, N-terminal"/>
    <property type="match status" value="1"/>
</dbReference>
<evidence type="ECO:0000256" key="6">
    <source>
        <dbReference type="ARBA" id="ARBA00022889"/>
    </source>
</evidence>
<dbReference type="PROSITE" id="PS51470">
    <property type="entry name" value="FG_GAP"/>
    <property type="match status" value="3"/>
</dbReference>
<keyword evidence="7 13" id="KW-1133">Transmembrane helix</keyword>
<dbReference type="GO" id="GO:0007157">
    <property type="term" value="P:heterophilic cell-cell adhesion via plasma membrane cell adhesion molecules"/>
    <property type="evidence" value="ECO:0007669"/>
    <property type="project" value="UniProtKB-ARBA"/>
</dbReference>
<dbReference type="PANTHER" id="PTHR23220:SF122">
    <property type="entry name" value="INTEGRIN ALPHA-PS1"/>
    <property type="match status" value="1"/>
</dbReference>
<comment type="subcellular location">
    <subcellularLocation>
        <location evidence="1 13">Membrane</location>
        <topology evidence="1 13">Single-pass type I membrane protein</topology>
    </subcellularLocation>
</comment>
<name>A0A226E8Y5_FOLCA</name>
<sequence>MKILVGAPLGQNLQQGTNRSGALFKCPLSGYEEDCEQVVTDGKREVDSSDLSPPLDDELKDGQWLGVNVRSQGGKGKVVVCAHRYVHQGRDFRWGLGLCHFLTKDLEYDQTLEPCRNKQRRALEDYGFCQAGTSADLLEDDTALLGAPGAFTCRGMVYGISVSDDYLNKDRNHYHTPVMDNSTVDKYSYLGMSVAGAHFFGNNWTYVAGAPKAAMGSGQVIFFTKSTDSHMLKVEAELTGEGFAFSYGNSLAVLDVNGDGKPDLVVGAPFYVDEKDSGGAAYVYLNNHGFRKNHPYVRLSGPRESRFGIALSTSGDLNKDGFEDLAVGAPYADEGYGSVYIFLGSKDGIIKDPTQIIKASESFPLVRTFGYSLSGGVDLDQNSYPDLLVGAFDTDVSILLRARPIIDIYTEVLGNLTNIDPNSPGCAAMPNADQPCFDLKACFEIRGVTQVRAASFQIEYKIEAETFLEGKKFSRVIFQRGNTDRPQVVNQTITVRRSDVTNRHCSNEIVLLREGTRDIQSPIAFKLTYTLMQREPEYHPNSGVLPNIQNYPILNQQEASKIILAHFEKDCGENDLCESDLFVKASTDLDTDNGGNYLLVLGRNEVLGLNISMGNFGEPAYEAMLYISHPKSMPYIGLMEDQQKKGLGCTPFNGSLVICTLGNPYKRQATNLGDFQVMGLKFDAKNLKDIETRLDFHVWANSTSIETDDQNDGVHLIVTVIKMAELSIQGRVEPEKSFYGGTIVGESAIKSFAEIGPKITHYYDIWNAGPWKASVFNVDIWWPHQVENGKSQGKWLLYLEQPPVLDGDGHCVLPSNVTNVLHLRNKRETETVIAPQKERDVNGKIRTFVEMNCVRGSAKCFKIECTIRNLLPLESAVIKIHSRLWNSTLVEDYPTVDEVRIRSRAVIRISDEIEIRQDPGNDVAMAVATCYPDLKLKVELEGIAWWIYAVSILAGIILLSLIVYCLYRTGFFKRRRPVPTHTASVSRS</sequence>
<evidence type="ECO:0000256" key="3">
    <source>
        <dbReference type="ARBA" id="ARBA00022692"/>
    </source>
</evidence>
<dbReference type="SMART" id="SM00191">
    <property type="entry name" value="Int_alpha"/>
    <property type="match status" value="4"/>
</dbReference>
<dbReference type="Proteomes" id="UP000198287">
    <property type="component" value="Unassembled WGS sequence"/>
</dbReference>
<dbReference type="Pfam" id="PF20806">
    <property type="entry name" value="Integrin_A_Ig_3"/>
    <property type="match status" value="1"/>
</dbReference>
<evidence type="ECO:0000256" key="1">
    <source>
        <dbReference type="ARBA" id="ARBA00004479"/>
    </source>
</evidence>
<keyword evidence="3 13" id="KW-0812">Transmembrane</keyword>
<gene>
    <name evidence="17" type="ORF">Fcan01_12231</name>
</gene>
<evidence type="ECO:0000259" key="15">
    <source>
        <dbReference type="Pfam" id="PF20805"/>
    </source>
</evidence>
<dbReference type="Gene3D" id="1.20.5.930">
    <property type="entry name" value="Bicelle-embedded integrin alpha(iib) transmembrane segment"/>
    <property type="match status" value="1"/>
</dbReference>
<reference evidence="17 18" key="1">
    <citation type="submission" date="2015-12" db="EMBL/GenBank/DDBJ databases">
        <title>The genome of Folsomia candida.</title>
        <authorList>
            <person name="Faddeeva A."/>
            <person name="Derks M.F."/>
            <person name="Anvar Y."/>
            <person name="Smit S."/>
            <person name="Van Straalen N."/>
            <person name="Roelofs D."/>
        </authorList>
    </citation>
    <scope>NUCLEOTIDE SEQUENCE [LARGE SCALE GENOMIC DNA]</scope>
    <source>
        <strain evidence="17 18">VU population</strain>
        <tissue evidence="17">Whole body</tissue>
    </source>
</reference>
<dbReference type="InterPro" id="IPR048286">
    <property type="entry name" value="Integrin_alpha_Ig-like_3"/>
</dbReference>
<evidence type="ECO:0000259" key="16">
    <source>
        <dbReference type="Pfam" id="PF20806"/>
    </source>
</evidence>
<feature type="domain" description="Integrin alpha third immunoglobulin-like" evidence="16">
    <location>
        <begin position="726"/>
        <end position="924"/>
    </location>
</feature>
<evidence type="ECO:0000256" key="10">
    <source>
        <dbReference type="ARBA" id="ARBA00023170"/>
    </source>
</evidence>
<feature type="repeat" description="FG-GAP" evidence="12">
    <location>
        <begin position="355"/>
        <end position="417"/>
    </location>
</feature>
<dbReference type="Gene3D" id="2.60.40.1460">
    <property type="entry name" value="Integrin domains. Chain A, domain 2"/>
    <property type="match status" value="1"/>
</dbReference>
<feature type="domain" description="Integrin alpha first immunoglubulin-like" evidence="14">
    <location>
        <begin position="402"/>
        <end position="567"/>
    </location>
</feature>
<keyword evidence="9 13" id="KW-0472">Membrane</keyword>
<dbReference type="InterPro" id="IPR000413">
    <property type="entry name" value="Integrin_alpha"/>
</dbReference>
<evidence type="ECO:0000259" key="14">
    <source>
        <dbReference type="Pfam" id="PF08441"/>
    </source>
</evidence>
<evidence type="ECO:0000256" key="5">
    <source>
        <dbReference type="ARBA" id="ARBA00022737"/>
    </source>
</evidence>
<feature type="repeat" description="FG-GAP" evidence="12">
    <location>
        <begin position="233"/>
        <end position="293"/>
    </location>
</feature>
<evidence type="ECO:0000313" key="18">
    <source>
        <dbReference type="Proteomes" id="UP000198287"/>
    </source>
</evidence>
<dbReference type="Pfam" id="PF20805">
    <property type="entry name" value="Integrin_A_Ig_2"/>
    <property type="match status" value="1"/>
</dbReference>
<dbReference type="OMA" id="HTYELIN"/>
<dbReference type="GO" id="GO:0033627">
    <property type="term" value="P:cell adhesion mediated by integrin"/>
    <property type="evidence" value="ECO:0007669"/>
    <property type="project" value="TreeGrafter"/>
</dbReference>
<evidence type="ECO:0000256" key="9">
    <source>
        <dbReference type="ARBA" id="ARBA00023136"/>
    </source>
</evidence>
<dbReference type="PRINTS" id="PR01185">
    <property type="entry name" value="INTEGRINA"/>
</dbReference>
<keyword evidence="11" id="KW-0325">Glycoprotein</keyword>
<accession>A0A226E8Y5</accession>
<feature type="transmembrane region" description="Helical" evidence="13">
    <location>
        <begin position="945"/>
        <end position="967"/>
    </location>
</feature>
<dbReference type="PROSITE" id="PS00242">
    <property type="entry name" value="INTEGRIN_ALPHA"/>
    <property type="match status" value="1"/>
</dbReference>
<feature type="domain" description="Integrin alpha second immunoglobulin-like" evidence="15">
    <location>
        <begin position="571"/>
        <end position="719"/>
    </location>
</feature>
<dbReference type="Pfam" id="PF01839">
    <property type="entry name" value="FG-GAP"/>
    <property type="match status" value="2"/>
</dbReference>
<keyword evidence="6 13" id="KW-0130">Cell adhesion</keyword>
<feature type="repeat" description="FG-GAP" evidence="12">
    <location>
        <begin position="294"/>
        <end position="351"/>
    </location>
</feature>
<dbReference type="SUPFAM" id="SSF69179">
    <property type="entry name" value="Integrin domains"/>
    <property type="match status" value="3"/>
</dbReference>
<dbReference type="InterPro" id="IPR032695">
    <property type="entry name" value="Integrin_dom_sf"/>
</dbReference>
<dbReference type="Gene3D" id="2.60.40.1530">
    <property type="entry name" value="ntegrin, alpha v. Chain A, domain 4"/>
    <property type="match status" value="1"/>
</dbReference>
<evidence type="ECO:0000256" key="2">
    <source>
        <dbReference type="ARBA" id="ARBA00008054"/>
    </source>
</evidence>
<dbReference type="InterPro" id="IPR028994">
    <property type="entry name" value="Integrin_alpha_N"/>
</dbReference>